<evidence type="ECO:0000313" key="5">
    <source>
        <dbReference type="Proteomes" id="UP001515480"/>
    </source>
</evidence>
<organism evidence="4 5">
    <name type="scientific">Prymnesium parvum</name>
    <name type="common">Toxic golden alga</name>
    <dbReference type="NCBI Taxonomy" id="97485"/>
    <lineage>
        <taxon>Eukaryota</taxon>
        <taxon>Haptista</taxon>
        <taxon>Haptophyta</taxon>
        <taxon>Prymnesiophyceae</taxon>
        <taxon>Prymnesiales</taxon>
        <taxon>Prymnesiaceae</taxon>
        <taxon>Prymnesium</taxon>
    </lineage>
</organism>
<dbReference type="Gene3D" id="3.20.20.140">
    <property type="entry name" value="Metal-dependent hydrolases"/>
    <property type="match status" value="1"/>
</dbReference>
<accession>A0AB34JZI6</accession>
<dbReference type="GO" id="GO:0003723">
    <property type="term" value="F:RNA binding"/>
    <property type="evidence" value="ECO:0007669"/>
    <property type="project" value="TreeGrafter"/>
</dbReference>
<gene>
    <name evidence="4" type="ORF">AB1Y20_016045</name>
</gene>
<evidence type="ECO:0000256" key="2">
    <source>
        <dbReference type="ARBA" id="ARBA00007331"/>
    </source>
</evidence>
<dbReference type="GO" id="GO:0008033">
    <property type="term" value="P:tRNA processing"/>
    <property type="evidence" value="ECO:0007669"/>
    <property type="project" value="UniProtKB-KW"/>
</dbReference>
<dbReference type="Pfam" id="PF01876">
    <property type="entry name" value="RNase_P_p30"/>
    <property type="match status" value="1"/>
</dbReference>
<comment type="subcellular location">
    <subcellularLocation>
        <location evidence="1">Nucleus</location>
    </subcellularLocation>
</comment>
<dbReference type="AlphaFoldDB" id="A0AB34JZI6"/>
<dbReference type="InterPro" id="IPR002738">
    <property type="entry name" value="RNase_P_p30"/>
</dbReference>
<comment type="similarity">
    <text evidence="2">Belongs to the eukaryotic/archaeal RNase P protein component 3 family.</text>
</comment>
<dbReference type="PANTHER" id="PTHR13031:SF0">
    <property type="entry name" value="RIBONUCLEASE P PROTEIN SUBUNIT P30"/>
    <property type="match status" value="1"/>
</dbReference>
<evidence type="ECO:0000313" key="4">
    <source>
        <dbReference type="EMBL" id="KAL1527376.1"/>
    </source>
</evidence>
<reference evidence="4 5" key="1">
    <citation type="journal article" date="2024" name="Science">
        <title>Giant polyketide synthase enzymes in the biosynthesis of giant marine polyether toxins.</title>
        <authorList>
            <person name="Fallon T.R."/>
            <person name="Shende V.V."/>
            <person name="Wierzbicki I.H."/>
            <person name="Pendleton A.L."/>
            <person name="Watervoot N.F."/>
            <person name="Auber R.P."/>
            <person name="Gonzalez D.J."/>
            <person name="Wisecaver J.H."/>
            <person name="Moore B.S."/>
        </authorList>
    </citation>
    <scope>NUCLEOTIDE SEQUENCE [LARGE SCALE GENOMIC DNA]</scope>
    <source>
        <strain evidence="4 5">12B1</strain>
    </source>
</reference>
<dbReference type="GO" id="GO:0005655">
    <property type="term" value="C:nucleolar ribonuclease P complex"/>
    <property type="evidence" value="ECO:0007669"/>
    <property type="project" value="TreeGrafter"/>
</dbReference>
<keyword evidence="3" id="KW-0819">tRNA processing</keyword>
<dbReference type="PANTHER" id="PTHR13031">
    <property type="entry name" value="RIBONUCLEASE P SUBUNIT P30"/>
    <property type="match status" value="1"/>
</dbReference>
<dbReference type="SUPFAM" id="SSF89550">
    <property type="entry name" value="PHP domain-like"/>
    <property type="match status" value="1"/>
</dbReference>
<protein>
    <submittedName>
        <fullName evidence="4">Uncharacterized protein</fullName>
    </submittedName>
</protein>
<comment type="caution">
    <text evidence="4">The sequence shown here is derived from an EMBL/GenBank/DDBJ whole genome shotgun (WGS) entry which is preliminary data.</text>
</comment>
<sequence>MNYKMADLWCAPPPPGEDAEGMLTQLEKYGYTAVCWCTEVTGRLDSSHKLPAAPAAGGRGAVTPLRRVNVHVEDEGHVTSIHASREVLQKYDLVGLVPHSEAALERCLRPPAVDHIDLISLPSGQRWPFLLKPPLVRKALDAGLHFELCYSAALRDSLARRYLVSNLQSLLQVMLPKQRRSAKGLLFSSGADARRLLRSPEDVSNLLCLFGCHPLAAHQAVHANPQLALQRAAQRRIPEPLAALPSIFPRDRAPLESVAHGKRKRSEEIVSGA</sequence>
<dbReference type="Proteomes" id="UP001515480">
    <property type="component" value="Unassembled WGS sequence"/>
</dbReference>
<evidence type="ECO:0000256" key="3">
    <source>
        <dbReference type="ARBA" id="ARBA00022694"/>
    </source>
</evidence>
<evidence type="ECO:0000256" key="1">
    <source>
        <dbReference type="ARBA" id="ARBA00004123"/>
    </source>
</evidence>
<proteinExistence type="inferred from homology"/>
<dbReference type="EMBL" id="JBGBPQ010000003">
    <property type="protein sequence ID" value="KAL1527376.1"/>
    <property type="molecule type" value="Genomic_DNA"/>
</dbReference>
<keyword evidence="5" id="KW-1185">Reference proteome</keyword>
<name>A0AB34JZI6_PRYPA</name>
<dbReference type="InterPro" id="IPR016195">
    <property type="entry name" value="Pol/histidinol_Pase-like"/>
</dbReference>